<protein>
    <submittedName>
        <fullName evidence="2">Uncharacterized protein</fullName>
    </submittedName>
</protein>
<proteinExistence type="predicted"/>
<evidence type="ECO:0000256" key="1">
    <source>
        <dbReference type="SAM" id="MobiDB-lite"/>
    </source>
</evidence>
<name>A0ABV2AUI2_9EUKA</name>
<accession>A0ABV2AUI2</accession>
<feature type="compositionally biased region" description="Basic and acidic residues" evidence="1">
    <location>
        <begin position="7"/>
        <end position="20"/>
    </location>
</feature>
<reference evidence="2 3" key="1">
    <citation type="journal article" date="2024" name="BMC Biol.">
        <title>Comparative genomics of Ascetosporea gives new insight into the evolutionary basis for animal parasitism in Rhizaria.</title>
        <authorList>
            <person name="Hiltunen Thoren M."/>
            <person name="Onut-Brannstrom I."/>
            <person name="Alfjorden A."/>
            <person name="Peckova H."/>
            <person name="Swords F."/>
            <person name="Hooper C."/>
            <person name="Holzer A.S."/>
            <person name="Bass D."/>
            <person name="Burki F."/>
        </authorList>
    </citation>
    <scope>NUCLEOTIDE SEQUENCE [LARGE SCALE GENOMIC DNA]</scope>
    <source>
        <strain evidence="2">20-A016</strain>
    </source>
</reference>
<gene>
    <name evidence="2" type="ORF">MHBO_004868</name>
</gene>
<feature type="non-terminal residue" evidence="2">
    <location>
        <position position="58"/>
    </location>
</feature>
<keyword evidence="3" id="KW-1185">Reference proteome</keyword>
<comment type="caution">
    <text evidence="2">The sequence shown here is derived from an EMBL/GenBank/DDBJ whole genome shotgun (WGS) entry which is preliminary data.</text>
</comment>
<evidence type="ECO:0000313" key="2">
    <source>
        <dbReference type="EMBL" id="MES1923312.1"/>
    </source>
</evidence>
<dbReference type="EMBL" id="JBDODL010005590">
    <property type="protein sequence ID" value="MES1923312.1"/>
    <property type="molecule type" value="Genomic_DNA"/>
</dbReference>
<organism evidence="2 3">
    <name type="scientific">Bonamia ostreae</name>
    <dbReference type="NCBI Taxonomy" id="126728"/>
    <lineage>
        <taxon>Eukaryota</taxon>
        <taxon>Sar</taxon>
        <taxon>Rhizaria</taxon>
        <taxon>Endomyxa</taxon>
        <taxon>Ascetosporea</taxon>
        <taxon>Haplosporida</taxon>
        <taxon>Bonamia</taxon>
    </lineage>
</organism>
<sequence length="58" mass="6637">ATSGSNTRRDPDLIPGDRFRPMMKPGICKTSTMPERRSSSKTSCQEYMWTSLARKKKQ</sequence>
<feature type="non-terminal residue" evidence="2">
    <location>
        <position position="1"/>
    </location>
</feature>
<feature type="region of interest" description="Disordered" evidence="1">
    <location>
        <begin position="1"/>
        <end position="58"/>
    </location>
</feature>
<evidence type="ECO:0000313" key="3">
    <source>
        <dbReference type="Proteomes" id="UP001439008"/>
    </source>
</evidence>
<dbReference type="Proteomes" id="UP001439008">
    <property type="component" value="Unassembled WGS sequence"/>
</dbReference>